<dbReference type="EC" id="2.7.7.7" evidence="4"/>
<evidence type="ECO:0000313" key="7">
    <source>
        <dbReference type="Proteomes" id="UP001500752"/>
    </source>
</evidence>
<dbReference type="Gene3D" id="3.30.1490.100">
    <property type="entry name" value="DNA polymerase, Y-family, little finger domain"/>
    <property type="match status" value="1"/>
</dbReference>
<dbReference type="InterPro" id="IPR024728">
    <property type="entry name" value="PolY_HhH_motif"/>
</dbReference>
<dbReference type="SUPFAM" id="SSF56672">
    <property type="entry name" value="DNA/RNA polymerases"/>
    <property type="match status" value="1"/>
</dbReference>
<dbReference type="SUPFAM" id="SSF100879">
    <property type="entry name" value="Lesion bypass DNA polymerase (Y-family), little finger domain"/>
    <property type="match status" value="1"/>
</dbReference>
<keyword evidence="4" id="KW-0460">Magnesium</keyword>
<evidence type="ECO:0000256" key="3">
    <source>
        <dbReference type="ARBA" id="ARBA00049244"/>
    </source>
</evidence>
<keyword evidence="4" id="KW-0234">DNA repair</keyword>
<dbReference type="NCBIfam" id="NF003015">
    <property type="entry name" value="PRK03858.1"/>
    <property type="match status" value="1"/>
</dbReference>
<dbReference type="NCBIfam" id="NF002677">
    <property type="entry name" value="PRK02406.1"/>
    <property type="match status" value="1"/>
</dbReference>
<dbReference type="PROSITE" id="PS50173">
    <property type="entry name" value="UMUC"/>
    <property type="match status" value="1"/>
</dbReference>
<keyword evidence="4" id="KW-0515">Mutator protein</keyword>
<comment type="subcellular location">
    <subcellularLocation>
        <location evidence="4">Cytoplasm</location>
    </subcellularLocation>
</comment>
<dbReference type="InterPro" id="IPR043502">
    <property type="entry name" value="DNA/RNA_pol_sf"/>
</dbReference>
<evidence type="ECO:0000256" key="2">
    <source>
        <dbReference type="ARBA" id="ARBA00025589"/>
    </source>
</evidence>
<evidence type="ECO:0000256" key="4">
    <source>
        <dbReference type="HAMAP-Rule" id="MF_01113"/>
    </source>
</evidence>
<comment type="catalytic activity">
    <reaction evidence="3 4">
        <text>DNA(n) + a 2'-deoxyribonucleoside 5'-triphosphate = DNA(n+1) + diphosphate</text>
        <dbReference type="Rhea" id="RHEA:22508"/>
        <dbReference type="Rhea" id="RHEA-COMP:17339"/>
        <dbReference type="Rhea" id="RHEA-COMP:17340"/>
        <dbReference type="ChEBI" id="CHEBI:33019"/>
        <dbReference type="ChEBI" id="CHEBI:61560"/>
        <dbReference type="ChEBI" id="CHEBI:173112"/>
        <dbReference type="EC" id="2.7.7.7"/>
    </reaction>
</comment>
<dbReference type="PANTHER" id="PTHR11076">
    <property type="entry name" value="DNA REPAIR POLYMERASE UMUC / TRANSFERASE FAMILY MEMBER"/>
    <property type="match status" value="1"/>
</dbReference>
<dbReference type="Pfam" id="PF11798">
    <property type="entry name" value="IMS_HHH"/>
    <property type="match status" value="1"/>
</dbReference>
<comment type="subunit">
    <text evidence="4">Monomer.</text>
</comment>
<dbReference type="InterPro" id="IPR050116">
    <property type="entry name" value="DNA_polymerase-Y"/>
</dbReference>
<sequence length="401" mass="43572">MTDGARERAILHVDMDAFYVSVELLSRPDLAGRQVIVGHAGERSVVLSASYPCRALGVSSAMPMTAAVRMAPRAVVLEPNMAAYRHYSGRIMAIFREVTPLVEQVSVDEAFLDVTGSLRRLGHPQAIGEMLRRRIRTELGLPASVGIARNKFVAKVASTHAKPDGLLAVPPARTAQFLQSLPVRSLWGVGERTARVLSDAGIATVADLAQMPVRTLERMLGAHGPQLHALAWGLDDRPVEPVRVEKSIGAEETFERDVSDPDALRRELLRLSHRVAERLRASGREAGTVVLKVRYADFSTITRSRRLAQPAGAAPAVHQAAEALLDALGTLPQPVRLLGVRAEQLVESTGYQLSIERSEGNWRQAEEAMDRIRARFPQGAVRPATLLAGREPFAGQAEADA</sequence>
<organism evidence="6 7">
    <name type="scientific">Arthrobacter ginkgonis</name>
    <dbReference type="NCBI Taxonomy" id="1630594"/>
    <lineage>
        <taxon>Bacteria</taxon>
        <taxon>Bacillati</taxon>
        <taxon>Actinomycetota</taxon>
        <taxon>Actinomycetes</taxon>
        <taxon>Micrococcales</taxon>
        <taxon>Micrococcaceae</taxon>
        <taxon>Arthrobacter</taxon>
    </lineage>
</organism>
<keyword evidence="7" id="KW-1185">Reference proteome</keyword>
<comment type="cofactor">
    <cofactor evidence="4">
        <name>Mg(2+)</name>
        <dbReference type="ChEBI" id="CHEBI:18420"/>
    </cofactor>
    <text evidence="4">Binds 2 magnesium ions per subunit.</text>
</comment>
<keyword evidence="4" id="KW-0808">Transferase</keyword>
<dbReference type="Gene3D" id="3.40.1170.60">
    <property type="match status" value="1"/>
</dbReference>
<keyword evidence="4" id="KW-0548">Nucleotidyltransferase</keyword>
<comment type="similarity">
    <text evidence="1 4">Belongs to the DNA polymerase type-Y family.</text>
</comment>
<keyword evidence="4" id="KW-0239">DNA-directed DNA polymerase</keyword>
<reference evidence="7" key="1">
    <citation type="journal article" date="2019" name="Int. J. Syst. Evol. Microbiol.">
        <title>The Global Catalogue of Microorganisms (GCM) 10K type strain sequencing project: providing services to taxonomists for standard genome sequencing and annotation.</title>
        <authorList>
            <consortium name="The Broad Institute Genomics Platform"/>
            <consortium name="The Broad Institute Genome Sequencing Center for Infectious Disease"/>
            <person name="Wu L."/>
            <person name="Ma J."/>
        </authorList>
    </citation>
    <scope>NUCLEOTIDE SEQUENCE [LARGE SCALE GENOMIC DNA]</scope>
    <source>
        <strain evidence="7">JCM 30742</strain>
    </source>
</reference>
<dbReference type="Pfam" id="PF11799">
    <property type="entry name" value="IMS_C"/>
    <property type="match status" value="1"/>
</dbReference>
<dbReference type="Gene3D" id="3.30.70.270">
    <property type="match status" value="1"/>
</dbReference>
<keyword evidence="4" id="KW-0479">Metal-binding</keyword>
<dbReference type="HAMAP" id="MF_01113">
    <property type="entry name" value="DNApol_IV"/>
    <property type="match status" value="1"/>
</dbReference>
<dbReference type="RefSeq" id="WP_345150701.1">
    <property type="nucleotide sequence ID" value="NZ_BAABEO010000012.1"/>
</dbReference>
<dbReference type="PANTHER" id="PTHR11076:SF33">
    <property type="entry name" value="DNA POLYMERASE KAPPA"/>
    <property type="match status" value="1"/>
</dbReference>
<feature type="domain" description="UmuC" evidence="5">
    <location>
        <begin position="10"/>
        <end position="190"/>
    </location>
</feature>
<comment type="caution">
    <text evidence="6">The sequence shown here is derived from an EMBL/GenBank/DDBJ whole genome shotgun (WGS) entry which is preliminary data.</text>
</comment>
<name>A0ABP7C8H4_9MICC</name>
<dbReference type="Gene3D" id="1.10.150.20">
    <property type="entry name" value="5' to 3' exonuclease, C-terminal subdomain"/>
    <property type="match status" value="1"/>
</dbReference>
<keyword evidence="4" id="KW-0963">Cytoplasm</keyword>
<dbReference type="InterPro" id="IPR036775">
    <property type="entry name" value="DNA_pol_Y-fam_lit_finger_sf"/>
</dbReference>
<dbReference type="Pfam" id="PF00817">
    <property type="entry name" value="IMS"/>
    <property type="match status" value="1"/>
</dbReference>
<keyword evidence="4" id="KW-0227">DNA damage</keyword>
<dbReference type="EMBL" id="BAABEO010000012">
    <property type="protein sequence ID" value="GAA3683391.1"/>
    <property type="molecule type" value="Genomic_DNA"/>
</dbReference>
<gene>
    <name evidence="4 6" type="primary">dinB</name>
    <name evidence="6" type="ORF">GCM10023081_21600</name>
</gene>
<dbReference type="Proteomes" id="UP001500752">
    <property type="component" value="Unassembled WGS sequence"/>
</dbReference>
<feature type="binding site" evidence="4">
    <location>
        <position position="108"/>
    </location>
    <ligand>
        <name>Mg(2+)</name>
        <dbReference type="ChEBI" id="CHEBI:18420"/>
    </ligand>
</feature>
<dbReference type="InterPro" id="IPR043128">
    <property type="entry name" value="Rev_trsase/Diguanyl_cyclase"/>
</dbReference>
<feature type="site" description="Substrate discrimination" evidence="4">
    <location>
        <position position="19"/>
    </location>
</feature>
<proteinExistence type="inferred from homology"/>
<comment type="function">
    <text evidence="2 4">Poorly processive, error-prone DNA polymerase involved in untargeted mutagenesis. Copies undamaged DNA at stalled replication forks, which arise in vivo from mismatched or misaligned primer ends. These misaligned primers can be extended by PolIV. Exhibits no 3'-5' exonuclease (proofreading) activity. May be involved in translesional synthesis, in conjunction with the beta clamp from PolIII.</text>
</comment>
<evidence type="ECO:0000313" key="6">
    <source>
        <dbReference type="EMBL" id="GAA3683391.1"/>
    </source>
</evidence>
<evidence type="ECO:0000259" key="5">
    <source>
        <dbReference type="PROSITE" id="PS50173"/>
    </source>
</evidence>
<keyword evidence="4" id="KW-0238">DNA-binding</keyword>
<dbReference type="InterPro" id="IPR001126">
    <property type="entry name" value="UmuC"/>
</dbReference>
<feature type="active site" evidence="4">
    <location>
        <position position="109"/>
    </location>
</feature>
<dbReference type="CDD" id="cd03586">
    <property type="entry name" value="PolY_Pol_IV_kappa"/>
    <property type="match status" value="1"/>
</dbReference>
<dbReference type="InterPro" id="IPR017961">
    <property type="entry name" value="DNA_pol_Y-fam_little_finger"/>
</dbReference>
<evidence type="ECO:0000256" key="1">
    <source>
        <dbReference type="ARBA" id="ARBA00010945"/>
    </source>
</evidence>
<accession>A0ABP7C8H4</accession>
<dbReference type="InterPro" id="IPR022880">
    <property type="entry name" value="DNApol_IV"/>
</dbReference>
<protein>
    <recommendedName>
        <fullName evidence="4">DNA polymerase IV</fullName>
        <shortName evidence="4">Pol IV</shortName>
        <ecNumber evidence="4">2.7.7.7</ecNumber>
    </recommendedName>
</protein>
<keyword evidence="4" id="KW-0235">DNA replication</keyword>
<feature type="binding site" evidence="4">
    <location>
        <position position="14"/>
    </location>
    <ligand>
        <name>Mg(2+)</name>
        <dbReference type="ChEBI" id="CHEBI:18420"/>
    </ligand>
</feature>